<dbReference type="NCBIfam" id="TIGR02937">
    <property type="entry name" value="sigma70-ECF"/>
    <property type="match status" value="1"/>
</dbReference>
<dbReference type="InterPro" id="IPR014284">
    <property type="entry name" value="RNA_pol_sigma-70_dom"/>
</dbReference>
<dbReference type="InterPro" id="IPR036388">
    <property type="entry name" value="WH-like_DNA-bd_sf"/>
</dbReference>
<sequence length="194" mass="21006">MTALDTGDVDELEQALVAARSGDERGFATVWRELHPRLLRYLRGRGEESPEDLAAETWMHVVHGLSSFEGGVPEFRAWLFTIARHRAVDRGRARTRTPALVSVPDPIEVVRQVPTTPSAEDEAVGNDATSRALALVATLPPAQAEMVLLRVVAGLDVAEVARLLDKQPGTVRVGVHRALRSLSQTLGHRAGGGE</sequence>
<evidence type="ECO:0000313" key="7">
    <source>
        <dbReference type="EMBL" id="MFC6043417.1"/>
    </source>
</evidence>
<comment type="caution">
    <text evidence="7">The sequence shown here is derived from an EMBL/GenBank/DDBJ whole genome shotgun (WGS) entry which is preliminary data.</text>
</comment>
<evidence type="ECO:0000259" key="5">
    <source>
        <dbReference type="Pfam" id="PF04542"/>
    </source>
</evidence>
<dbReference type="InterPro" id="IPR039425">
    <property type="entry name" value="RNA_pol_sigma-70-like"/>
</dbReference>
<dbReference type="SUPFAM" id="SSF88659">
    <property type="entry name" value="Sigma3 and sigma4 domains of RNA polymerase sigma factors"/>
    <property type="match status" value="1"/>
</dbReference>
<feature type="domain" description="RNA polymerase sigma-70 region 2" evidence="5">
    <location>
        <begin position="32"/>
        <end position="97"/>
    </location>
</feature>
<dbReference type="Pfam" id="PF04542">
    <property type="entry name" value="Sigma70_r2"/>
    <property type="match status" value="1"/>
</dbReference>
<keyword evidence="3" id="KW-0731">Sigma factor</keyword>
<evidence type="ECO:0000256" key="1">
    <source>
        <dbReference type="ARBA" id="ARBA00010641"/>
    </source>
</evidence>
<keyword evidence="4" id="KW-0804">Transcription</keyword>
<comment type="similarity">
    <text evidence="1">Belongs to the sigma-70 factor family. ECF subfamily.</text>
</comment>
<dbReference type="RefSeq" id="WP_379153455.1">
    <property type="nucleotide sequence ID" value="NZ_JBHSRJ010000004.1"/>
</dbReference>
<dbReference type="Proteomes" id="UP001596135">
    <property type="component" value="Unassembled WGS sequence"/>
</dbReference>
<organism evidence="7 8">
    <name type="scientific">Nocardioides hankookensis</name>
    <dbReference type="NCBI Taxonomy" id="443157"/>
    <lineage>
        <taxon>Bacteria</taxon>
        <taxon>Bacillati</taxon>
        <taxon>Actinomycetota</taxon>
        <taxon>Actinomycetes</taxon>
        <taxon>Propionibacteriales</taxon>
        <taxon>Nocardioidaceae</taxon>
        <taxon>Nocardioides</taxon>
    </lineage>
</organism>
<reference evidence="8" key="1">
    <citation type="journal article" date="2019" name="Int. J. Syst. Evol. Microbiol.">
        <title>The Global Catalogue of Microorganisms (GCM) 10K type strain sequencing project: providing services to taxonomists for standard genome sequencing and annotation.</title>
        <authorList>
            <consortium name="The Broad Institute Genomics Platform"/>
            <consortium name="The Broad Institute Genome Sequencing Center for Infectious Disease"/>
            <person name="Wu L."/>
            <person name="Ma J."/>
        </authorList>
    </citation>
    <scope>NUCLEOTIDE SEQUENCE [LARGE SCALE GENOMIC DNA]</scope>
    <source>
        <strain evidence="8">CCUG 54522</strain>
    </source>
</reference>
<gene>
    <name evidence="7" type="ORF">ACFPYL_10050</name>
</gene>
<feature type="domain" description="RNA polymerase sigma factor 70 region 4 type 2" evidence="6">
    <location>
        <begin position="133"/>
        <end position="182"/>
    </location>
</feature>
<accession>A0ABW1LJT4</accession>
<dbReference type="PANTHER" id="PTHR43133:SF66">
    <property type="entry name" value="ECF RNA POLYMERASE SIGMA FACTOR SIGK"/>
    <property type="match status" value="1"/>
</dbReference>
<dbReference type="PANTHER" id="PTHR43133">
    <property type="entry name" value="RNA POLYMERASE ECF-TYPE SIGMA FACTO"/>
    <property type="match status" value="1"/>
</dbReference>
<name>A0ABW1LJT4_9ACTN</name>
<protein>
    <submittedName>
        <fullName evidence="7">RNA polymerase sigma factor</fullName>
    </submittedName>
</protein>
<dbReference type="InterPro" id="IPR013249">
    <property type="entry name" value="RNA_pol_sigma70_r4_t2"/>
</dbReference>
<dbReference type="Gene3D" id="1.10.1740.10">
    <property type="match status" value="1"/>
</dbReference>
<evidence type="ECO:0000256" key="2">
    <source>
        <dbReference type="ARBA" id="ARBA00023015"/>
    </source>
</evidence>
<dbReference type="InterPro" id="IPR013324">
    <property type="entry name" value="RNA_pol_sigma_r3/r4-like"/>
</dbReference>
<evidence type="ECO:0000259" key="6">
    <source>
        <dbReference type="Pfam" id="PF08281"/>
    </source>
</evidence>
<dbReference type="Gene3D" id="1.10.10.10">
    <property type="entry name" value="Winged helix-like DNA-binding domain superfamily/Winged helix DNA-binding domain"/>
    <property type="match status" value="1"/>
</dbReference>
<keyword evidence="8" id="KW-1185">Reference proteome</keyword>
<dbReference type="SUPFAM" id="SSF88946">
    <property type="entry name" value="Sigma2 domain of RNA polymerase sigma factors"/>
    <property type="match status" value="1"/>
</dbReference>
<evidence type="ECO:0000256" key="4">
    <source>
        <dbReference type="ARBA" id="ARBA00023163"/>
    </source>
</evidence>
<proteinExistence type="inferred from homology"/>
<dbReference type="InterPro" id="IPR013325">
    <property type="entry name" value="RNA_pol_sigma_r2"/>
</dbReference>
<dbReference type="EMBL" id="JBHSRJ010000004">
    <property type="protein sequence ID" value="MFC6043417.1"/>
    <property type="molecule type" value="Genomic_DNA"/>
</dbReference>
<evidence type="ECO:0000256" key="3">
    <source>
        <dbReference type="ARBA" id="ARBA00023082"/>
    </source>
</evidence>
<keyword evidence="2" id="KW-0805">Transcription regulation</keyword>
<dbReference type="InterPro" id="IPR007627">
    <property type="entry name" value="RNA_pol_sigma70_r2"/>
</dbReference>
<evidence type="ECO:0000313" key="8">
    <source>
        <dbReference type="Proteomes" id="UP001596135"/>
    </source>
</evidence>
<dbReference type="Pfam" id="PF08281">
    <property type="entry name" value="Sigma70_r4_2"/>
    <property type="match status" value="1"/>
</dbReference>